<proteinExistence type="predicted"/>
<sequence length="45" mass="5425">MPKQHYLTESNCSKRSKYAYRVCTTHANFHDVLIANYFSHRKLHK</sequence>
<organism evidence="1">
    <name type="scientific">Rhizophora mucronata</name>
    <name type="common">Asiatic mangrove</name>
    <dbReference type="NCBI Taxonomy" id="61149"/>
    <lineage>
        <taxon>Eukaryota</taxon>
        <taxon>Viridiplantae</taxon>
        <taxon>Streptophyta</taxon>
        <taxon>Embryophyta</taxon>
        <taxon>Tracheophyta</taxon>
        <taxon>Spermatophyta</taxon>
        <taxon>Magnoliopsida</taxon>
        <taxon>eudicotyledons</taxon>
        <taxon>Gunneridae</taxon>
        <taxon>Pentapetalae</taxon>
        <taxon>rosids</taxon>
        <taxon>fabids</taxon>
        <taxon>Malpighiales</taxon>
        <taxon>Rhizophoraceae</taxon>
        <taxon>Rhizophora</taxon>
    </lineage>
</organism>
<name>A0A2P2J2P9_RHIMU</name>
<evidence type="ECO:0000313" key="1">
    <source>
        <dbReference type="EMBL" id="MBW87740.1"/>
    </source>
</evidence>
<dbReference type="AlphaFoldDB" id="A0A2P2J2P9"/>
<accession>A0A2P2J2P9</accession>
<dbReference type="EMBL" id="GGEC01007257">
    <property type="protein sequence ID" value="MBW87740.1"/>
    <property type="molecule type" value="Transcribed_RNA"/>
</dbReference>
<protein>
    <submittedName>
        <fullName evidence="1">Uncharacterized protein</fullName>
    </submittedName>
</protein>
<reference evidence="1" key="1">
    <citation type="submission" date="2018-02" db="EMBL/GenBank/DDBJ databases">
        <title>Rhizophora mucronata_Transcriptome.</title>
        <authorList>
            <person name="Meera S.P."/>
            <person name="Sreeshan A."/>
            <person name="Augustine A."/>
        </authorList>
    </citation>
    <scope>NUCLEOTIDE SEQUENCE</scope>
    <source>
        <tissue evidence="1">Leaf</tissue>
    </source>
</reference>